<keyword evidence="2" id="KW-1185">Reference proteome</keyword>
<sequence length="86" mass="9488">MKRSAEHFRMVFNHPCAISDAGIDRPSRFETNSDLDVLPSLLETIQGVQQPCSGKVPESDAISAEVYARGDPRLMIQFTKIPGDVV</sequence>
<dbReference type="AlphaFoldDB" id="A0A3P7NMH1"/>
<reference evidence="1 2" key="1">
    <citation type="submission" date="2018-11" db="EMBL/GenBank/DDBJ databases">
        <authorList>
            <consortium name="Pathogen Informatics"/>
        </authorList>
    </citation>
    <scope>NUCLEOTIDE SEQUENCE [LARGE SCALE GENOMIC DNA]</scope>
</reference>
<dbReference type="OrthoDB" id="6256499at2759"/>
<gene>
    <name evidence="1" type="ORF">DILT_LOCUS6340</name>
</gene>
<accession>A0A3P7NMH1</accession>
<protein>
    <submittedName>
        <fullName evidence="1">Uncharacterized protein</fullName>
    </submittedName>
</protein>
<evidence type="ECO:0000313" key="1">
    <source>
        <dbReference type="EMBL" id="VDN10509.1"/>
    </source>
</evidence>
<name>A0A3P7NMH1_DIBLA</name>
<dbReference type="Proteomes" id="UP000281553">
    <property type="component" value="Unassembled WGS sequence"/>
</dbReference>
<organism evidence="1 2">
    <name type="scientific">Dibothriocephalus latus</name>
    <name type="common">Fish tapeworm</name>
    <name type="synonym">Diphyllobothrium latum</name>
    <dbReference type="NCBI Taxonomy" id="60516"/>
    <lineage>
        <taxon>Eukaryota</taxon>
        <taxon>Metazoa</taxon>
        <taxon>Spiralia</taxon>
        <taxon>Lophotrochozoa</taxon>
        <taxon>Platyhelminthes</taxon>
        <taxon>Cestoda</taxon>
        <taxon>Eucestoda</taxon>
        <taxon>Diphyllobothriidea</taxon>
        <taxon>Diphyllobothriidae</taxon>
        <taxon>Dibothriocephalus</taxon>
    </lineage>
</organism>
<proteinExistence type="predicted"/>
<dbReference type="EMBL" id="UYRU01049302">
    <property type="protein sequence ID" value="VDN10509.1"/>
    <property type="molecule type" value="Genomic_DNA"/>
</dbReference>
<evidence type="ECO:0000313" key="2">
    <source>
        <dbReference type="Proteomes" id="UP000281553"/>
    </source>
</evidence>